<dbReference type="SUPFAM" id="SSF50891">
    <property type="entry name" value="Cyclophilin-like"/>
    <property type="match status" value="1"/>
</dbReference>
<dbReference type="PANTHER" id="PTHR34698">
    <property type="entry name" value="5-OXOPROLINASE SUBUNIT B"/>
    <property type="match status" value="1"/>
</dbReference>
<dbReference type="SMART" id="SM00796">
    <property type="entry name" value="AHS1"/>
    <property type="match status" value="1"/>
</dbReference>
<name>A0A858SXT4_9RHOB</name>
<evidence type="ECO:0000256" key="3">
    <source>
        <dbReference type="ARBA" id="ARBA00022840"/>
    </source>
</evidence>
<dbReference type="EMBL" id="CP048788">
    <property type="protein sequence ID" value="QJF52867.1"/>
    <property type="molecule type" value="Genomic_DNA"/>
</dbReference>
<reference evidence="5 6" key="1">
    <citation type="submission" date="2020-02" db="EMBL/GenBank/DDBJ databases">
        <title>Genome sequence of Roseobacter ponti.</title>
        <authorList>
            <person name="Hollensteiner J."/>
            <person name="Schneider D."/>
            <person name="Poehlein A."/>
            <person name="Daniel R."/>
        </authorList>
    </citation>
    <scope>NUCLEOTIDE SEQUENCE [LARGE SCALE GENOMIC DNA]</scope>
    <source>
        <strain evidence="5 6">DSM 106830</strain>
    </source>
</reference>
<dbReference type="GO" id="GO:0005524">
    <property type="term" value="F:ATP binding"/>
    <property type="evidence" value="ECO:0007669"/>
    <property type="project" value="UniProtKB-KW"/>
</dbReference>
<proteinExistence type="predicted"/>
<gene>
    <name evidence="5" type="ORF">G3256_17660</name>
</gene>
<dbReference type="KEGG" id="rpon:G3256_17660"/>
<dbReference type="InterPro" id="IPR029000">
    <property type="entry name" value="Cyclophilin-like_dom_sf"/>
</dbReference>
<dbReference type="AlphaFoldDB" id="A0A858SXT4"/>
<dbReference type="RefSeq" id="WP_169642084.1">
    <property type="nucleotide sequence ID" value="NZ_CP048788.1"/>
</dbReference>
<dbReference type="Gene3D" id="2.40.100.10">
    <property type="entry name" value="Cyclophilin-like"/>
    <property type="match status" value="1"/>
</dbReference>
<evidence type="ECO:0000256" key="2">
    <source>
        <dbReference type="ARBA" id="ARBA00022801"/>
    </source>
</evidence>
<dbReference type="Pfam" id="PF02682">
    <property type="entry name" value="CT_C_D"/>
    <property type="match status" value="1"/>
</dbReference>
<keyword evidence="2 5" id="KW-0378">Hydrolase</keyword>
<protein>
    <submittedName>
        <fullName evidence="5">Allophanate hydrolase subunit 1</fullName>
    </submittedName>
</protein>
<organism evidence="5 6">
    <name type="scientific">Roseobacter ponti</name>
    <dbReference type="NCBI Taxonomy" id="1891787"/>
    <lineage>
        <taxon>Bacteria</taxon>
        <taxon>Pseudomonadati</taxon>
        <taxon>Pseudomonadota</taxon>
        <taxon>Alphaproteobacteria</taxon>
        <taxon>Rhodobacterales</taxon>
        <taxon>Roseobacteraceae</taxon>
        <taxon>Roseobacter</taxon>
    </lineage>
</organism>
<sequence length="245" mass="26439">MSDYPIIRTVGLSGILVTFAGAMDDHANRVALAFRAAVEAEAWPEVSETSMSLVSVFVVTDLVTYPAEEIIARLQDLLDARDWSDPALPEGRTLWHVPTVYGTDLAPQLEEAAKAVGIDPDEAIRQLSASRVRVLTIGFSPGQPYLGQLDAQWNIPRQQDLTKSVPSGALVLAIRQMCLFTNATPTGWRHVGQTAFRTFSQQSDAPFALSPGDELIFPSVSAAELEKIRAGSTASFGGADREVIA</sequence>
<dbReference type="Gene3D" id="3.30.1360.40">
    <property type="match status" value="1"/>
</dbReference>
<evidence type="ECO:0000256" key="1">
    <source>
        <dbReference type="ARBA" id="ARBA00022741"/>
    </source>
</evidence>
<dbReference type="InterPro" id="IPR003833">
    <property type="entry name" value="CT_C_D"/>
</dbReference>
<keyword evidence="6" id="KW-1185">Reference proteome</keyword>
<evidence type="ECO:0000313" key="5">
    <source>
        <dbReference type="EMBL" id="QJF52867.1"/>
    </source>
</evidence>
<keyword evidence="1" id="KW-0547">Nucleotide-binding</keyword>
<dbReference type="SUPFAM" id="SSF160467">
    <property type="entry name" value="PH0987 N-terminal domain-like"/>
    <property type="match status" value="1"/>
</dbReference>
<feature type="domain" description="Carboxyltransferase" evidence="4">
    <location>
        <begin position="5"/>
        <end position="209"/>
    </location>
</feature>
<dbReference type="Proteomes" id="UP000503308">
    <property type="component" value="Chromosome"/>
</dbReference>
<accession>A0A858SXT4</accession>
<evidence type="ECO:0000259" key="4">
    <source>
        <dbReference type="SMART" id="SM00796"/>
    </source>
</evidence>
<dbReference type="PANTHER" id="PTHR34698:SF2">
    <property type="entry name" value="5-OXOPROLINASE SUBUNIT B"/>
    <property type="match status" value="1"/>
</dbReference>
<evidence type="ECO:0000313" key="6">
    <source>
        <dbReference type="Proteomes" id="UP000503308"/>
    </source>
</evidence>
<keyword evidence="3" id="KW-0067">ATP-binding</keyword>
<dbReference type="GO" id="GO:0016787">
    <property type="term" value="F:hydrolase activity"/>
    <property type="evidence" value="ECO:0007669"/>
    <property type="project" value="UniProtKB-KW"/>
</dbReference>
<dbReference type="InterPro" id="IPR010016">
    <property type="entry name" value="PxpB"/>
</dbReference>